<name>A0A3B0T2P0_9ZZZZ</name>
<dbReference type="SUPFAM" id="SSF52540">
    <property type="entry name" value="P-loop containing nucleoside triphosphate hydrolases"/>
    <property type="match status" value="2"/>
</dbReference>
<evidence type="ECO:0000313" key="1">
    <source>
        <dbReference type="EMBL" id="VAW13011.1"/>
    </source>
</evidence>
<protein>
    <recommendedName>
        <fullName evidence="2">Sulfotransferase family protein</fullName>
    </recommendedName>
</protein>
<dbReference type="InterPro" id="IPR027417">
    <property type="entry name" value="P-loop_NTPase"/>
</dbReference>
<sequence>MLISHKYKFIFIHIQKTGGSSIEKALATFDRLVSWYTMIKRKGANPQVQNKFWKYILEKSRDFDSFVKNCTTTIIDVDDDPKSTVFNQWKYISDKKGNLIIDYVGRFENLTQSFKEICTKIGIKNIPLPFENKTNHNHYRHYYTKELHSIIKNRFKKDIQMFNYNFDSLGIVHKQKDESKHNSRNLSQIIFKIKKRTKETLRMIATGNVKLLAMTLEGFFSYYLLPRKNIIIILCPMRCGSTLLKALLGSAPDVSHLPETDYRSYWKNKYYFYASTCRLSKKRIIAFKQPFWLTDTREPRTFPKLKTVKIIGLYFT</sequence>
<accession>A0A3B0T2P0</accession>
<gene>
    <name evidence="1" type="ORF">MNBD_BACTEROID05-1250</name>
</gene>
<dbReference type="EMBL" id="UOEN01000138">
    <property type="protein sequence ID" value="VAW13011.1"/>
    <property type="molecule type" value="Genomic_DNA"/>
</dbReference>
<proteinExistence type="predicted"/>
<organism evidence="1">
    <name type="scientific">hydrothermal vent metagenome</name>
    <dbReference type="NCBI Taxonomy" id="652676"/>
    <lineage>
        <taxon>unclassified sequences</taxon>
        <taxon>metagenomes</taxon>
        <taxon>ecological metagenomes</taxon>
    </lineage>
</organism>
<evidence type="ECO:0008006" key="2">
    <source>
        <dbReference type="Google" id="ProtNLM"/>
    </source>
</evidence>
<reference evidence="1" key="1">
    <citation type="submission" date="2018-06" db="EMBL/GenBank/DDBJ databases">
        <authorList>
            <person name="Zhirakovskaya E."/>
        </authorList>
    </citation>
    <scope>NUCLEOTIDE SEQUENCE</scope>
</reference>
<dbReference type="AlphaFoldDB" id="A0A3B0T2P0"/>
<dbReference type="Gene3D" id="3.40.50.300">
    <property type="entry name" value="P-loop containing nucleotide triphosphate hydrolases"/>
    <property type="match status" value="1"/>
</dbReference>